<gene>
    <name evidence="1" type="ORF">KQ929_03765</name>
</gene>
<dbReference type="Pfam" id="PF10713">
    <property type="entry name" value="DUF2509"/>
    <property type="match status" value="1"/>
</dbReference>
<dbReference type="Proteomes" id="UP000683497">
    <property type="component" value="Chromosome"/>
</dbReference>
<evidence type="ECO:0000313" key="2">
    <source>
        <dbReference type="Proteomes" id="UP000683497"/>
    </source>
</evidence>
<protein>
    <submittedName>
        <fullName evidence="1">DUF2509 family protein</fullName>
    </submittedName>
</protein>
<dbReference type="RefSeq" id="WP_207292341.1">
    <property type="nucleotide sequence ID" value="NZ_CP071383.1"/>
</dbReference>
<proteinExistence type="predicted"/>
<evidence type="ECO:0000313" key="1">
    <source>
        <dbReference type="EMBL" id="QWW80385.1"/>
    </source>
</evidence>
<accession>A0ABX8JVT3</accession>
<dbReference type="EMBL" id="CP076838">
    <property type="protein sequence ID" value="QWW80385.1"/>
    <property type="molecule type" value="Genomic_DNA"/>
</dbReference>
<sequence>MKRQKGISSLAMVLMILMLGSLLLAGHNQQLNTLLFIVNAERHAIQQQAGAQSAMEWARTLGWQPVAEQQCQKHPSQTWWACLRPVGDDERLLIAGSEGSTLWRLGSITSGEVEFSRHGWSDFCPIKEAALCQAK</sequence>
<keyword evidence="2" id="KW-1185">Reference proteome</keyword>
<reference evidence="1 2" key="1">
    <citation type="submission" date="2021-06" db="EMBL/GenBank/DDBJ databases">
        <title>Leclercia pneumoniae sp. nov.</title>
        <authorList>
            <person name="Hoenemann M."/>
            <person name="Viehweger A."/>
            <person name="Dietze N."/>
        </authorList>
    </citation>
    <scope>NUCLEOTIDE SEQUENCE [LARGE SCALE GENOMIC DNA]</scope>
    <source>
        <strain evidence="2">49125</strain>
    </source>
</reference>
<dbReference type="InterPro" id="IPR019652">
    <property type="entry name" value="DUF2509"/>
</dbReference>
<name>A0ABX8JVT3_9ENTR</name>
<dbReference type="NCBIfam" id="NF008569">
    <property type="entry name" value="PRK11521.1"/>
    <property type="match status" value="1"/>
</dbReference>
<organism evidence="1 2">
    <name type="scientific">Leclercia pneumoniae</name>
    <dbReference type="NCBI Taxonomy" id="2815358"/>
    <lineage>
        <taxon>Bacteria</taxon>
        <taxon>Pseudomonadati</taxon>
        <taxon>Pseudomonadota</taxon>
        <taxon>Gammaproteobacteria</taxon>
        <taxon>Enterobacterales</taxon>
        <taxon>Enterobacteriaceae</taxon>
        <taxon>Leclercia</taxon>
    </lineage>
</organism>